<dbReference type="EMBL" id="FJOG01000033">
    <property type="protein sequence ID" value="CZR65815.1"/>
    <property type="molecule type" value="Genomic_DNA"/>
</dbReference>
<dbReference type="OrthoDB" id="5348404at2759"/>
<gene>
    <name evidence="6" type="ORF">PAC_15715</name>
</gene>
<evidence type="ECO:0000313" key="6">
    <source>
        <dbReference type="EMBL" id="CZR65815.1"/>
    </source>
</evidence>
<dbReference type="Proteomes" id="UP000184330">
    <property type="component" value="Unassembled WGS sequence"/>
</dbReference>
<evidence type="ECO:0000256" key="4">
    <source>
        <dbReference type="ARBA" id="ARBA00023136"/>
    </source>
</evidence>
<evidence type="ECO:0000256" key="1">
    <source>
        <dbReference type="ARBA" id="ARBA00004141"/>
    </source>
</evidence>
<evidence type="ECO:0000256" key="5">
    <source>
        <dbReference type="SAM" id="Phobius"/>
    </source>
</evidence>
<keyword evidence="3 5" id="KW-1133">Transmembrane helix</keyword>
<feature type="transmembrane region" description="Helical" evidence="5">
    <location>
        <begin position="29"/>
        <end position="51"/>
    </location>
</feature>
<comment type="subcellular location">
    <subcellularLocation>
        <location evidence="1">Membrane</location>
        <topology evidence="1">Multi-pass membrane protein</topology>
    </subcellularLocation>
</comment>
<dbReference type="InterPro" id="IPR005178">
    <property type="entry name" value="Ostalpha/TMEM184C"/>
</dbReference>
<keyword evidence="4 5" id="KW-0472">Membrane</keyword>
<keyword evidence="7" id="KW-1185">Reference proteome</keyword>
<name>A0A1L7XL82_9HELO</name>
<organism evidence="6 7">
    <name type="scientific">Phialocephala subalpina</name>
    <dbReference type="NCBI Taxonomy" id="576137"/>
    <lineage>
        <taxon>Eukaryota</taxon>
        <taxon>Fungi</taxon>
        <taxon>Dikarya</taxon>
        <taxon>Ascomycota</taxon>
        <taxon>Pezizomycotina</taxon>
        <taxon>Leotiomycetes</taxon>
        <taxon>Helotiales</taxon>
        <taxon>Mollisiaceae</taxon>
        <taxon>Phialocephala</taxon>
        <taxon>Phialocephala fortinii species complex</taxon>
    </lineage>
</organism>
<dbReference type="Pfam" id="PF03619">
    <property type="entry name" value="Solute_trans_a"/>
    <property type="match status" value="1"/>
</dbReference>
<sequence>MYCLESFNRQLKIDMKPHAASFKFYCVKMVFSLSLYQNLIMSLLMTSWLPAKIRNNMAPSANLNAFDIKIGIPYFLLSLELAIIAILHLFAFPFGVYMSPPETPDYPMSPYRNELGSKQGGILGFRAMTDSINLWEFVKSLGRSFRWLFIGRRTRENDASYKMNLVDENDLALGPNIIEMHGYQHTESLPIADEFRRSKFGMPKYSGGQGGRTPHEDYVYKESETPRNDDDYVLLRARVLEY</sequence>
<keyword evidence="2 5" id="KW-0812">Transmembrane</keyword>
<dbReference type="STRING" id="576137.A0A1L7XL82"/>
<evidence type="ECO:0000256" key="3">
    <source>
        <dbReference type="ARBA" id="ARBA00022989"/>
    </source>
</evidence>
<evidence type="ECO:0000313" key="7">
    <source>
        <dbReference type="Proteomes" id="UP000184330"/>
    </source>
</evidence>
<proteinExistence type="predicted"/>
<reference evidence="6 7" key="1">
    <citation type="submission" date="2016-03" db="EMBL/GenBank/DDBJ databases">
        <authorList>
            <person name="Ploux O."/>
        </authorList>
    </citation>
    <scope>NUCLEOTIDE SEQUENCE [LARGE SCALE GENOMIC DNA]</scope>
    <source>
        <strain evidence="6 7">UAMH 11012</strain>
    </source>
</reference>
<dbReference type="GO" id="GO:0016020">
    <property type="term" value="C:membrane"/>
    <property type="evidence" value="ECO:0007669"/>
    <property type="project" value="UniProtKB-SubCell"/>
</dbReference>
<dbReference type="AlphaFoldDB" id="A0A1L7XL82"/>
<accession>A0A1L7XL82</accession>
<protein>
    <submittedName>
        <fullName evidence="6">Uncharacterized protein</fullName>
    </submittedName>
</protein>
<feature type="transmembrane region" description="Helical" evidence="5">
    <location>
        <begin position="72"/>
        <end position="98"/>
    </location>
</feature>
<evidence type="ECO:0000256" key="2">
    <source>
        <dbReference type="ARBA" id="ARBA00022692"/>
    </source>
</evidence>